<feature type="signal peptide" evidence="1">
    <location>
        <begin position="1"/>
        <end position="17"/>
    </location>
</feature>
<accession>A0A7R9BWJ7</accession>
<evidence type="ECO:0000313" key="3">
    <source>
        <dbReference type="Proteomes" id="UP000678499"/>
    </source>
</evidence>
<feature type="chain" id="PRO_5036210436" description="Alpha-1,4-N-acetylglucosaminyltransferase" evidence="1">
    <location>
        <begin position="18"/>
        <end position="199"/>
    </location>
</feature>
<dbReference type="InterPro" id="IPR029044">
    <property type="entry name" value="Nucleotide-diphossugar_trans"/>
</dbReference>
<dbReference type="EMBL" id="OA885017">
    <property type="protein sequence ID" value="CAD7281567.1"/>
    <property type="molecule type" value="Genomic_DNA"/>
</dbReference>
<keyword evidence="1" id="KW-0732">Signal</keyword>
<reference evidence="2" key="1">
    <citation type="submission" date="2020-11" db="EMBL/GenBank/DDBJ databases">
        <authorList>
            <person name="Tran Van P."/>
        </authorList>
    </citation>
    <scope>NUCLEOTIDE SEQUENCE</scope>
</reference>
<protein>
    <recommendedName>
        <fullName evidence="4">Alpha-1,4-N-acetylglucosaminyltransferase</fullName>
    </recommendedName>
</protein>
<dbReference type="GO" id="GO:0016758">
    <property type="term" value="F:hexosyltransferase activity"/>
    <property type="evidence" value="ECO:0007669"/>
    <property type="project" value="TreeGrafter"/>
</dbReference>
<dbReference type="OrthoDB" id="409543at2759"/>
<dbReference type="Gene3D" id="3.90.550.20">
    <property type="match status" value="1"/>
</dbReference>
<dbReference type="PANTHER" id="PTHR12042:SF21">
    <property type="entry name" value="ALPHA1,4-GALACTOSYLTRANSFERASE 1-RELATED"/>
    <property type="match status" value="1"/>
</dbReference>
<dbReference type="Proteomes" id="UP000678499">
    <property type="component" value="Unassembled WGS sequence"/>
</dbReference>
<dbReference type="AlphaFoldDB" id="A0A7R9BWJ7"/>
<feature type="non-terminal residue" evidence="2">
    <location>
        <position position="1"/>
    </location>
</feature>
<evidence type="ECO:0000313" key="2">
    <source>
        <dbReference type="EMBL" id="CAD7281567.1"/>
    </source>
</evidence>
<name>A0A7R9BWJ7_9CRUS</name>
<proteinExistence type="predicted"/>
<dbReference type="GO" id="GO:0006688">
    <property type="term" value="P:glycosphingolipid biosynthetic process"/>
    <property type="evidence" value="ECO:0007669"/>
    <property type="project" value="TreeGrafter"/>
</dbReference>
<dbReference type="SUPFAM" id="SSF53448">
    <property type="entry name" value="Nucleotide-diphospho-sugar transferases"/>
    <property type="match status" value="1"/>
</dbReference>
<evidence type="ECO:0000256" key="1">
    <source>
        <dbReference type="SAM" id="SignalP"/>
    </source>
</evidence>
<sequence>MVFFVLINVILVRILISRPKNMLESCQSDNDEVQQTLKTIDPSKIPENAIYLMETSGLPMLSPKQLCAVESAALHHPNRSVVMAVNNKFLQLPIVLKSWSEMYPNVMFINMDIFQWLNGTILLPWLSKNLLDKNSNAMRYATLFKYGGLYLDTDVIVLRPMDDLVKAVGLQGTKKLNGAALVFDKHHPYIEACMNELSA</sequence>
<dbReference type="PANTHER" id="PTHR12042">
    <property type="entry name" value="LACTOSYLCERAMIDE 4-ALPHA-GALACTOSYLTRANSFERASE ALPHA- 1,4-GALACTOSYLTRANSFERASE"/>
    <property type="match status" value="1"/>
</dbReference>
<dbReference type="InterPro" id="IPR051981">
    <property type="entry name" value="Glycosyltransf_32"/>
</dbReference>
<dbReference type="EMBL" id="CAJPEX010002980">
    <property type="protein sequence ID" value="CAG0921719.1"/>
    <property type="molecule type" value="Genomic_DNA"/>
</dbReference>
<dbReference type="GO" id="GO:0016020">
    <property type="term" value="C:membrane"/>
    <property type="evidence" value="ECO:0007669"/>
    <property type="project" value="GOC"/>
</dbReference>
<dbReference type="InterPro" id="IPR007577">
    <property type="entry name" value="GlycoTrfase_DXD_sugar-bd_CS"/>
</dbReference>
<gene>
    <name evidence="2" type="ORF">NMOB1V02_LOCUS9210</name>
</gene>
<evidence type="ECO:0008006" key="4">
    <source>
        <dbReference type="Google" id="ProtNLM"/>
    </source>
</evidence>
<keyword evidence="3" id="KW-1185">Reference proteome</keyword>
<dbReference type="Pfam" id="PF04488">
    <property type="entry name" value="Gly_transf_sug"/>
    <property type="match status" value="1"/>
</dbReference>
<organism evidence="2">
    <name type="scientific">Notodromas monacha</name>
    <dbReference type="NCBI Taxonomy" id="399045"/>
    <lineage>
        <taxon>Eukaryota</taxon>
        <taxon>Metazoa</taxon>
        <taxon>Ecdysozoa</taxon>
        <taxon>Arthropoda</taxon>
        <taxon>Crustacea</taxon>
        <taxon>Oligostraca</taxon>
        <taxon>Ostracoda</taxon>
        <taxon>Podocopa</taxon>
        <taxon>Podocopida</taxon>
        <taxon>Cypridocopina</taxon>
        <taxon>Cypridoidea</taxon>
        <taxon>Cyprididae</taxon>
        <taxon>Notodromas</taxon>
    </lineage>
</organism>